<evidence type="ECO:0000259" key="8">
    <source>
        <dbReference type="Pfam" id="PF00857"/>
    </source>
</evidence>
<evidence type="ECO:0000313" key="11">
    <source>
        <dbReference type="EMBL" id="CAL1154770.1"/>
    </source>
</evidence>
<sequence length="380" mass="42057">KTQFSMYTNEFAHYLGGLDRKDAILFGVETHVCVQQTALDLMDRGIQVHVLADGVSSQRPLDREIALDRLRQAGCYVTTMESVLFELLRSKDAPEFKAISGIVKAYGENLKNLKPSVGEVTVGVEFGSRTVDVNGSRIKLQCWDTAGQDRFRSIIRSYYRGAAGMGDNDAVSLERLRESPPAGAMPTFQGGSQEEALVGVAQRCTLDEPVSETIMRDLRSVAQKLMYVMMPVNVADRGRRLRDWDLWGPLLLCLALGLILSWQAADSTQASYAFADIFVTVWVGSGVVTLNAVLLRGKVSFFQTVCVLGYCIFPLVLSAFCSMLLHIDWLKLLFVLAGLGWSAKASLGFVTELVPEDKKLLGIYPVWLFYCAIAWMILLA</sequence>
<keyword evidence="5 7" id="KW-1133">Transmembrane helix</keyword>
<evidence type="ECO:0000313" key="10">
    <source>
        <dbReference type="EMBL" id="CAI4001395.1"/>
    </source>
</evidence>
<feature type="transmembrane region" description="Helical" evidence="7">
    <location>
        <begin position="307"/>
        <end position="327"/>
    </location>
</feature>
<comment type="caution">
    <text evidence="10">The sequence shown here is derived from an EMBL/GenBank/DDBJ whole genome shotgun (WGS) entry which is preliminary data.</text>
</comment>
<evidence type="ECO:0000259" key="9">
    <source>
        <dbReference type="Pfam" id="PF04893"/>
    </source>
</evidence>
<feature type="transmembrane region" description="Helical" evidence="7">
    <location>
        <begin position="361"/>
        <end position="378"/>
    </location>
</feature>
<dbReference type="SUPFAM" id="SSF52499">
    <property type="entry name" value="Isochorismatase-like hydrolases"/>
    <property type="match status" value="1"/>
</dbReference>
<dbReference type="InterPro" id="IPR036380">
    <property type="entry name" value="Isochorismatase-like_sf"/>
</dbReference>
<organism evidence="10">
    <name type="scientific">Cladocopium goreaui</name>
    <dbReference type="NCBI Taxonomy" id="2562237"/>
    <lineage>
        <taxon>Eukaryota</taxon>
        <taxon>Sar</taxon>
        <taxon>Alveolata</taxon>
        <taxon>Dinophyceae</taxon>
        <taxon>Suessiales</taxon>
        <taxon>Symbiodiniaceae</taxon>
        <taxon>Cladocopium</taxon>
    </lineage>
</organism>
<feature type="domain" description="Yip1" evidence="9">
    <location>
        <begin position="239"/>
        <end position="376"/>
    </location>
</feature>
<evidence type="ECO:0000256" key="1">
    <source>
        <dbReference type="ARBA" id="ARBA00004141"/>
    </source>
</evidence>
<name>A0A9P1D1S1_9DINO</name>
<dbReference type="AlphaFoldDB" id="A0A9P1D1S1"/>
<dbReference type="Pfam" id="PF04893">
    <property type="entry name" value="Yip1"/>
    <property type="match status" value="1"/>
</dbReference>
<reference evidence="10" key="1">
    <citation type="submission" date="2022-10" db="EMBL/GenBank/DDBJ databases">
        <authorList>
            <person name="Chen Y."/>
            <person name="Dougan E. K."/>
            <person name="Chan C."/>
            <person name="Rhodes N."/>
            <person name="Thang M."/>
        </authorList>
    </citation>
    <scope>NUCLEOTIDE SEQUENCE</scope>
</reference>
<reference evidence="11" key="2">
    <citation type="submission" date="2024-04" db="EMBL/GenBank/DDBJ databases">
        <authorList>
            <person name="Chen Y."/>
            <person name="Shah S."/>
            <person name="Dougan E. K."/>
            <person name="Thang M."/>
            <person name="Chan C."/>
        </authorList>
    </citation>
    <scope>NUCLEOTIDE SEQUENCE [LARGE SCALE GENOMIC DNA]</scope>
</reference>
<evidence type="ECO:0000256" key="3">
    <source>
        <dbReference type="ARBA" id="ARBA00010596"/>
    </source>
</evidence>
<dbReference type="GO" id="GO:0005525">
    <property type="term" value="F:GTP binding"/>
    <property type="evidence" value="ECO:0007669"/>
    <property type="project" value="InterPro"/>
</dbReference>
<dbReference type="InterPro" id="IPR006977">
    <property type="entry name" value="Yip1_dom"/>
</dbReference>
<comment type="similarity">
    <text evidence="3 7">Belongs to the YIP1 family.</text>
</comment>
<keyword evidence="4 7" id="KW-0812">Transmembrane</keyword>
<keyword evidence="12" id="KW-1185">Reference proteome</keyword>
<dbReference type="Gene3D" id="3.40.50.850">
    <property type="entry name" value="Isochorismatase-like"/>
    <property type="match status" value="1"/>
</dbReference>
<dbReference type="OrthoDB" id="411251at2759"/>
<dbReference type="SMART" id="SM00175">
    <property type="entry name" value="RAB"/>
    <property type="match status" value="1"/>
</dbReference>
<dbReference type="EMBL" id="CAMXCT030002928">
    <property type="protein sequence ID" value="CAL4788707.1"/>
    <property type="molecule type" value="Genomic_DNA"/>
</dbReference>
<evidence type="ECO:0000256" key="6">
    <source>
        <dbReference type="ARBA" id="ARBA00023136"/>
    </source>
</evidence>
<dbReference type="Proteomes" id="UP001152797">
    <property type="component" value="Unassembled WGS sequence"/>
</dbReference>
<dbReference type="GO" id="GO:0003924">
    <property type="term" value="F:GTPase activity"/>
    <property type="evidence" value="ECO:0007669"/>
    <property type="project" value="InterPro"/>
</dbReference>
<evidence type="ECO:0000256" key="4">
    <source>
        <dbReference type="ARBA" id="ARBA00022692"/>
    </source>
</evidence>
<dbReference type="InterPro" id="IPR000868">
    <property type="entry name" value="Isochorismatase-like_dom"/>
</dbReference>
<gene>
    <name evidence="10" type="ORF">C1SCF055_LOCUS27445</name>
</gene>
<evidence type="ECO:0000256" key="5">
    <source>
        <dbReference type="ARBA" id="ARBA00022989"/>
    </source>
</evidence>
<dbReference type="EMBL" id="CAMXCT020002928">
    <property type="protein sequence ID" value="CAL1154770.1"/>
    <property type="molecule type" value="Genomic_DNA"/>
</dbReference>
<dbReference type="InterPro" id="IPR027417">
    <property type="entry name" value="P-loop_NTPase"/>
</dbReference>
<comment type="similarity">
    <text evidence="2">Belongs to the isochorismatase family.</text>
</comment>
<dbReference type="GO" id="GO:0006888">
    <property type="term" value="P:endoplasmic reticulum to Golgi vesicle-mediated transport"/>
    <property type="evidence" value="ECO:0007669"/>
    <property type="project" value="InterPro"/>
</dbReference>
<proteinExistence type="inferred from homology"/>
<dbReference type="SUPFAM" id="SSF52540">
    <property type="entry name" value="P-loop containing nucleoside triphosphate hydrolases"/>
    <property type="match status" value="1"/>
</dbReference>
<comment type="caution">
    <text evidence="7">Lacks conserved residue(s) required for the propagation of feature annotation.</text>
</comment>
<dbReference type="PANTHER" id="PTHR21236">
    <property type="entry name" value="GOLGI MEMBRANE PROTEIN YIP1"/>
    <property type="match status" value="1"/>
</dbReference>
<dbReference type="InterPro" id="IPR001806">
    <property type="entry name" value="Small_GTPase"/>
</dbReference>
<dbReference type="GO" id="GO:0000139">
    <property type="term" value="C:Golgi membrane"/>
    <property type="evidence" value="ECO:0007669"/>
    <property type="project" value="UniProtKB-SubCell"/>
</dbReference>
<protein>
    <recommendedName>
        <fullName evidence="7">Protein YIPF</fullName>
    </recommendedName>
</protein>
<dbReference type="PANTHER" id="PTHR21236:SF1">
    <property type="entry name" value="PROTEIN YIPF6"/>
    <property type="match status" value="1"/>
</dbReference>
<feature type="non-terminal residue" evidence="10">
    <location>
        <position position="1"/>
    </location>
</feature>
<dbReference type="InterPro" id="IPR045231">
    <property type="entry name" value="Yip1/4-like"/>
</dbReference>
<dbReference type="GO" id="GO:0005802">
    <property type="term" value="C:trans-Golgi network"/>
    <property type="evidence" value="ECO:0007669"/>
    <property type="project" value="TreeGrafter"/>
</dbReference>
<feature type="transmembrane region" description="Helical" evidence="7">
    <location>
        <begin position="271"/>
        <end position="295"/>
    </location>
</feature>
<feature type="transmembrane region" description="Helical" evidence="7">
    <location>
        <begin position="246"/>
        <end position="265"/>
    </location>
</feature>
<feature type="domain" description="Isochorismatase-like" evidence="8">
    <location>
        <begin position="1"/>
        <end position="81"/>
    </location>
</feature>
<dbReference type="Pfam" id="PF00857">
    <property type="entry name" value="Isochorismatase"/>
    <property type="match status" value="1"/>
</dbReference>
<comment type="subcellular location">
    <subcellularLocation>
        <location evidence="7">Golgi apparatus membrane</location>
        <topology evidence="7">Multi-pass membrane protein</topology>
    </subcellularLocation>
    <subcellularLocation>
        <location evidence="1">Membrane</location>
        <topology evidence="1">Multi-pass membrane protein</topology>
    </subcellularLocation>
</comment>
<evidence type="ECO:0000256" key="7">
    <source>
        <dbReference type="RuleBase" id="RU361264"/>
    </source>
</evidence>
<dbReference type="Gene3D" id="3.40.50.300">
    <property type="entry name" value="P-loop containing nucleotide triphosphate hydrolases"/>
    <property type="match status" value="1"/>
</dbReference>
<evidence type="ECO:0000256" key="2">
    <source>
        <dbReference type="ARBA" id="ARBA00006336"/>
    </source>
</evidence>
<evidence type="ECO:0000313" key="12">
    <source>
        <dbReference type="Proteomes" id="UP001152797"/>
    </source>
</evidence>
<dbReference type="Pfam" id="PF00071">
    <property type="entry name" value="Ras"/>
    <property type="match status" value="1"/>
</dbReference>
<keyword evidence="6 7" id="KW-0472">Membrane</keyword>
<dbReference type="EMBL" id="CAMXCT010002928">
    <property type="protein sequence ID" value="CAI4001395.1"/>
    <property type="molecule type" value="Genomic_DNA"/>
</dbReference>
<accession>A0A9P1D1S1</accession>